<feature type="signal peptide" evidence="1">
    <location>
        <begin position="1"/>
        <end position="29"/>
    </location>
</feature>
<accession>A0A2Z6NET4</accession>
<gene>
    <name evidence="2" type="ORF">TSUD_312410</name>
</gene>
<evidence type="ECO:0000256" key="1">
    <source>
        <dbReference type="SAM" id="SignalP"/>
    </source>
</evidence>
<evidence type="ECO:0000313" key="2">
    <source>
        <dbReference type="EMBL" id="GAU34910.1"/>
    </source>
</evidence>
<keyword evidence="3" id="KW-1185">Reference proteome</keyword>
<name>A0A2Z6NET4_TRISU</name>
<dbReference type="Proteomes" id="UP000242715">
    <property type="component" value="Unassembled WGS sequence"/>
</dbReference>
<dbReference type="EMBL" id="DF973572">
    <property type="protein sequence ID" value="GAU34910.1"/>
    <property type="molecule type" value="Genomic_DNA"/>
</dbReference>
<organism evidence="2 3">
    <name type="scientific">Trifolium subterraneum</name>
    <name type="common">Subterranean clover</name>
    <dbReference type="NCBI Taxonomy" id="3900"/>
    <lineage>
        <taxon>Eukaryota</taxon>
        <taxon>Viridiplantae</taxon>
        <taxon>Streptophyta</taxon>
        <taxon>Embryophyta</taxon>
        <taxon>Tracheophyta</taxon>
        <taxon>Spermatophyta</taxon>
        <taxon>Magnoliopsida</taxon>
        <taxon>eudicotyledons</taxon>
        <taxon>Gunneridae</taxon>
        <taxon>Pentapetalae</taxon>
        <taxon>rosids</taxon>
        <taxon>fabids</taxon>
        <taxon>Fabales</taxon>
        <taxon>Fabaceae</taxon>
        <taxon>Papilionoideae</taxon>
        <taxon>50 kb inversion clade</taxon>
        <taxon>NPAAA clade</taxon>
        <taxon>Hologalegina</taxon>
        <taxon>IRL clade</taxon>
        <taxon>Trifolieae</taxon>
        <taxon>Trifolium</taxon>
    </lineage>
</organism>
<reference evidence="3" key="1">
    <citation type="journal article" date="2017" name="Front. Plant Sci.">
        <title>Climate Clever Clovers: New Paradigm to Reduce the Environmental Footprint of Ruminants by Breeding Low Methanogenic Forages Utilizing Haplotype Variation.</title>
        <authorList>
            <person name="Kaur P."/>
            <person name="Appels R."/>
            <person name="Bayer P.E."/>
            <person name="Keeble-Gagnere G."/>
            <person name="Wang J."/>
            <person name="Hirakawa H."/>
            <person name="Shirasawa K."/>
            <person name="Vercoe P."/>
            <person name="Stefanova K."/>
            <person name="Durmic Z."/>
            <person name="Nichols P."/>
            <person name="Revell C."/>
            <person name="Isobe S.N."/>
            <person name="Edwards D."/>
            <person name="Erskine W."/>
        </authorList>
    </citation>
    <scope>NUCLEOTIDE SEQUENCE [LARGE SCALE GENOMIC DNA]</scope>
    <source>
        <strain evidence="3">cv. Daliak</strain>
    </source>
</reference>
<evidence type="ECO:0000313" key="3">
    <source>
        <dbReference type="Proteomes" id="UP000242715"/>
    </source>
</evidence>
<dbReference type="AlphaFoldDB" id="A0A2Z6NET4"/>
<proteinExistence type="predicted"/>
<feature type="chain" id="PRO_5016345354" evidence="1">
    <location>
        <begin position="30"/>
        <end position="88"/>
    </location>
</feature>
<keyword evidence="1" id="KW-0732">Signal</keyword>
<protein>
    <submittedName>
        <fullName evidence="2">Uncharacterized protein</fullName>
    </submittedName>
</protein>
<sequence length="88" mass="9652">MTSFMVVLSKIMVVVIITTLTLIQSSSKAQSPPVSIARSLLRDNMNYQGDKFYHHAEDLEDYGIWDPSPVYGGGGTGAPIPHPLQKSF</sequence>